<name>A0A3S0GAM4_9HYPH</name>
<evidence type="ECO:0008006" key="3">
    <source>
        <dbReference type="Google" id="ProtNLM"/>
    </source>
</evidence>
<evidence type="ECO:0000313" key="1">
    <source>
        <dbReference type="EMBL" id="RST87532.1"/>
    </source>
</evidence>
<keyword evidence="2" id="KW-1185">Reference proteome</keyword>
<protein>
    <recommendedName>
        <fullName evidence="3">Cytosine deaminase</fullName>
    </recommendedName>
</protein>
<dbReference type="InterPro" id="IPR032466">
    <property type="entry name" value="Metal_Hydrolase"/>
</dbReference>
<evidence type="ECO:0000313" key="2">
    <source>
        <dbReference type="Proteomes" id="UP000278398"/>
    </source>
</evidence>
<dbReference type="OrthoDB" id="9815027at2"/>
<organism evidence="1 2">
    <name type="scientific">Aquibium carbonis</name>
    <dbReference type="NCBI Taxonomy" id="2495581"/>
    <lineage>
        <taxon>Bacteria</taxon>
        <taxon>Pseudomonadati</taxon>
        <taxon>Pseudomonadota</taxon>
        <taxon>Alphaproteobacteria</taxon>
        <taxon>Hyphomicrobiales</taxon>
        <taxon>Phyllobacteriaceae</taxon>
        <taxon>Aquibium</taxon>
    </lineage>
</organism>
<dbReference type="Gene3D" id="3.20.20.140">
    <property type="entry name" value="Metal-dependent hydrolases"/>
    <property type="match status" value="1"/>
</dbReference>
<reference evidence="1 2" key="1">
    <citation type="submission" date="2018-12" db="EMBL/GenBank/DDBJ databases">
        <title>Mesorhizobium carbonis sp. nov., isolated from coal mine water.</title>
        <authorList>
            <person name="Xin W."/>
            <person name="Xu Z."/>
            <person name="Xiang F."/>
            <person name="Zhang J."/>
            <person name="Xi L."/>
            <person name="Liu J."/>
        </authorList>
    </citation>
    <scope>NUCLEOTIDE SEQUENCE [LARGE SCALE GENOMIC DNA]</scope>
    <source>
        <strain evidence="1 2">B2.3</strain>
    </source>
</reference>
<dbReference type="GO" id="GO:0016814">
    <property type="term" value="F:hydrolase activity, acting on carbon-nitrogen (but not peptide) bonds, in cyclic amidines"/>
    <property type="evidence" value="ECO:0007669"/>
    <property type="project" value="TreeGrafter"/>
</dbReference>
<dbReference type="AlphaFoldDB" id="A0A3S0GAM4"/>
<dbReference type="Proteomes" id="UP000278398">
    <property type="component" value="Unassembled WGS sequence"/>
</dbReference>
<dbReference type="PANTHER" id="PTHR32027">
    <property type="entry name" value="CYTOSINE DEAMINASE"/>
    <property type="match status" value="1"/>
</dbReference>
<accession>A0A3S0GAM4</accession>
<dbReference type="RefSeq" id="WP_126698314.1">
    <property type="nucleotide sequence ID" value="NZ_RWKW01000015.1"/>
</dbReference>
<proteinExistence type="predicted"/>
<gene>
    <name evidence="1" type="ORF">EJC49_04725</name>
</gene>
<dbReference type="SUPFAM" id="SSF51556">
    <property type="entry name" value="Metallo-dependent hydrolases"/>
    <property type="match status" value="1"/>
</dbReference>
<sequence length="392" mass="43002">MKDERASTMSGTGPSASRIRSTPFFIELDRRIAAMGGQFNAHLHLDRAGTYHDTVDMLAGKGKHDGAYLSLAGKHALIPMIHASPLYDRDNLMARVGGYLEDMAAIGATRADTVVDTTADRVGTSALDALLELKESLRGRLDFQVGAYSPLGNPVAEPHRWDLLVEGAERADFIGLLPERDDRAVYPDNIGFRECCRRGIELATRLQRKIHIHVDQSNHQHEGGSETVVQVARELGAGIAWDDEPLIWLIHVISPSTYEETRFRRLVDDLAELNIGIITCPSAAISMRQVRHFTSPTFNSIARVLDFLAAGLHVRMGSDNICDITSPMGTIDLIDELFVLSNALRYYDIDVLATLAAGRRVDAAARDRIRRHLADDADMAAAAVAGASRQSI</sequence>
<dbReference type="EMBL" id="RWKW01000015">
    <property type="protein sequence ID" value="RST87532.1"/>
    <property type="molecule type" value="Genomic_DNA"/>
</dbReference>
<comment type="caution">
    <text evidence="1">The sequence shown here is derived from an EMBL/GenBank/DDBJ whole genome shotgun (WGS) entry which is preliminary data.</text>
</comment>
<dbReference type="InterPro" id="IPR052349">
    <property type="entry name" value="Metallo-hydrolase_Enzymes"/>
</dbReference>
<dbReference type="PANTHER" id="PTHR32027:SF0">
    <property type="entry name" value="CYTOSINE DEAMINASE"/>
    <property type="match status" value="1"/>
</dbReference>